<proteinExistence type="predicted"/>
<dbReference type="InterPro" id="IPR038470">
    <property type="entry name" value="Cellsynth_D_sf"/>
</dbReference>
<dbReference type="EMBL" id="RBZU01000012">
    <property type="protein sequence ID" value="RKP47840.1"/>
    <property type="molecule type" value="Genomic_DNA"/>
</dbReference>
<dbReference type="GO" id="GO:0030244">
    <property type="term" value="P:cellulose biosynthetic process"/>
    <property type="evidence" value="ECO:0007669"/>
    <property type="project" value="InterPro"/>
</dbReference>
<protein>
    <submittedName>
        <fullName evidence="1">Cellulose synthase</fullName>
    </submittedName>
</protein>
<dbReference type="Pfam" id="PF03500">
    <property type="entry name" value="Cellsynth_D"/>
    <property type="match status" value="1"/>
</dbReference>
<evidence type="ECO:0000313" key="1">
    <source>
        <dbReference type="EMBL" id="RKP47840.1"/>
    </source>
</evidence>
<dbReference type="AlphaFoldDB" id="A0A494XBB2"/>
<gene>
    <name evidence="1" type="ORF">D7S86_22655</name>
</gene>
<dbReference type="Gene3D" id="3.30.70.2590">
    <property type="match status" value="1"/>
</dbReference>
<accession>A0A494XBB2</accession>
<keyword evidence="2" id="KW-1185">Reference proteome</keyword>
<dbReference type="OrthoDB" id="8963422at2"/>
<dbReference type="InterPro" id="IPR022798">
    <property type="entry name" value="BcsD_bac"/>
</dbReference>
<comment type="caution">
    <text evidence="1">The sequence shown here is derived from an EMBL/GenBank/DDBJ whole genome shotgun (WGS) entry which is preliminary data.</text>
</comment>
<organism evidence="1 2">
    <name type="scientific">Pararobbsia silviterrae</name>
    <dbReference type="NCBI Taxonomy" id="1792498"/>
    <lineage>
        <taxon>Bacteria</taxon>
        <taxon>Pseudomonadati</taxon>
        <taxon>Pseudomonadota</taxon>
        <taxon>Betaproteobacteria</taxon>
        <taxon>Burkholderiales</taxon>
        <taxon>Burkholderiaceae</taxon>
        <taxon>Pararobbsia</taxon>
    </lineage>
</organism>
<sequence>MLRALADEFDTQLGVPELRALMSRIGARFARAKPLGPCATLDDVELALNRVWAALDWGWAEIADLSEHLSVRHFCAPLEGAFGANGAVWASAFLEGVYQRWFADLGAGDQLALRQVEPPPAIDVGGVAKTYYEFQLAR</sequence>
<name>A0A494XBB2_9BURK</name>
<dbReference type="Proteomes" id="UP000270342">
    <property type="component" value="Unassembled WGS sequence"/>
</dbReference>
<evidence type="ECO:0000313" key="2">
    <source>
        <dbReference type="Proteomes" id="UP000270342"/>
    </source>
</evidence>
<reference evidence="1 2" key="1">
    <citation type="submission" date="2018-10" db="EMBL/GenBank/DDBJ databases">
        <title>Robbsia sp. DHC34, isolated from soil.</title>
        <authorList>
            <person name="Gao Z.-H."/>
            <person name="Qiu L.-H."/>
        </authorList>
    </citation>
    <scope>NUCLEOTIDE SEQUENCE [LARGE SCALE GENOMIC DNA]</scope>
    <source>
        <strain evidence="1 2">DHC34</strain>
    </source>
</reference>